<keyword evidence="5" id="KW-0689">Ribosomal protein</keyword>
<evidence type="ECO:0000256" key="3">
    <source>
        <dbReference type="ARBA" id="ARBA00009254"/>
    </source>
</evidence>
<dbReference type="Pfam" id="PF06003">
    <property type="entry name" value="SMN_Tudor"/>
    <property type="match status" value="1"/>
</dbReference>
<dbReference type="PANTHER" id="PTHR45722:SF2">
    <property type="entry name" value="LARGE RIBOSOMAL SUBUNIT PROTEIN UL29-RELATED"/>
    <property type="match status" value="1"/>
</dbReference>
<dbReference type="InterPro" id="IPR018254">
    <property type="entry name" value="Ribosomal_uL29_CS"/>
</dbReference>
<dbReference type="InterPro" id="IPR045059">
    <property type="entry name" value="Ribosomal_uL29_euk"/>
</dbReference>
<keyword evidence="7" id="KW-0539">Nucleus</keyword>
<evidence type="ECO:0000256" key="6">
    <source>
        <dbReference type="ARBA" id="ARBA00023187"/>
    </source>
</evidence>
<dbReference type="InterPro" id="IPR047313">
    <property type="entry name" value="SMN_C"/>
</dbReference>
<dbReference type="Gene3D" id="2.30.30.140">
    <property type="match status" value="1"/>
</dbReference>
<evidence type="ECO:0000256" key="10">
    <source>
        <dbReference type="ARBA" id="ARBA00035334"/>
    </source>
</evidence>
<evidence type="ECO:0000256" key="11">
    <source>
        <dbReference type="SAM" id="MobiDB-lite"/>
    </source>
</evidence>
<dbReference type="PROSITE" id="PS00579">
    <property type="entry name" value="RIBOSOMAL_L29"/>
    <property type="match status" value="1"/>
</dbReference>
<dbReference type="Pfam" id="PF00831">
    <property type="entry name" value="Ribosomal_L29"/>
    <property type="match status" value="1"/>
</dbReference>
<dbReference type="Gene3D" id="1.10.287.310">
    <property type="match status" value="1"/>
</dbReference>
<dbReference type="PROSITE" id="PS50304">
    <property type="entry name" value="TUDOR"/>
    <property type="match status" value="1"/>
</dbReference>
<comment type="similarity">
    <text evidence="3">Belongs to the universal ribosomal protein uL29 family.</text>
</comment>
<dbReference type="GO" id="GO:0008380">
    <property type="term" value="P:RNA splicing"/>
    <property type="evidence" value="ECO:0007669"/>
    <property type="project" value="UniProtKB-KW"/>
</dbReference>
<keyword evidence="6" id="KW-0508">mRNA splicing</keyword>
<dbReference type="CDD" id="cd21182">
    <property type="entry name" value="Tudor_SMN_SPF30-like"/>
    <property type="match status" value="1"/>
</dbReference>
<comment type="similarity">
    <text evidence="2">Belongs to the SMN family.</text>
</comment>
<dbReference type="GO" id="GO:0006397">
    <property type="term" value="P:mRNA processing"/>
    <property type="evidence" value="ECO:0007669"/>
    <property type="project" value="UniProtKB-KW"/>
</dbReference>
<dbReference type="SUPFAM" id="SSF63748">
    <property type="entry name" value="Tudor/PWWP/MBT"/>
    <property type="match status" value="1"/>
</dbReference>
<dbReference type="Gene3D" id="3.40.190.10">
    <property type="entry name" value="Periplasmic binding protein-like II"/>
    <property type="match status" value="1"/>
</dbReference>
<evidence type="ECO:0000313" key="14">
    <source>
        <dbReference type="WBParaSite" id="MBELARI_LOCUS20574"/>
    </source>
</evidence>
<evidence type="ECO:0000256" key="2">
    <source>
        <dbReference type="ARBA" id="ARBA00005371"/>
    </source>
</evidence>
<evidence type="ECO:0000256" key="7">
    <source>
        <dbReference type="ARBA" id="ARBA00023242"/>
    </source>
</evidence>
<dbReference type="InterPro" id="IPR001854">
    <property type="entry name" value="Ribosomal_uL29"/>
</dbReference>
<dbReference type="FunFam" id="1.10.287.310:FF:000002">
    <property type="entry name" value="60S ribosomal protein L35"/>
    <property type="match status" value="1"/>
</dbReference>
<sequence length="555" mass="62945">MTEELKKELLKKLNDRQAAKDRALTVVTMLERNLAAVPNTPSDATNAQANAEEKVWLVGNRCVAPYYVDGLWYPGAITGLDRITGEAEVTFDGYGNTEMVKISDLIGEEEYVPDEGDVELEVGGYEDDNDLEEEEEEEENADPNVIYQAPLRSATKKIEDSPKSIPAKPSTSGAPLNAPFPSIAPPPLPSMFRDAFPAISPTTDEAMQAMLMSWYMNGYHTGYYQAIKDMESQESTHHHQKRKKPRIYAGKRRKILAINLRLKRAELAGLRVSKVTGSSTSKLSQIRRVRKNIARILTVYNQTQKAELRKLYAGKKYKPLDLRHQKTRAQRRALTKHEVSLKTAKQAKKQQAFPIRKYARLKIYFDALVSNSLKLLIDYLFRKSTGVYRRKKQNAKDCDENEKYDVKKQCRKAEAVLFQLFGAWCSMDFVAKNAWIPVPIHVVLFVGLQVQVVANVIAINTPYKDCPVYQLNRLGLSAKQLALELTWVAITAAIGGALFLLQTISDLLIGISSKKRDDSWYVIEGNEYNTNNKRNGKRTWEEVDWSDEKFQVDVD</sequence>
<dbReference type="Gene3D" id="6.10.250.3450">
    <property type="match status" value="1"/>
</dbReference>
<dbReference type="InterPro" id="IPR036049">
    <property type="entry name" value="Ribosomal_uL29_sf"/>
</dbReference>
<dbReference type="GO" id="GO:0003729">
    <property type="term" value="F:mRNA binding"/>
    <property type="evidence" value="ECO:0007669"/>
    <property type="project" value="TreeGrafter"/>
</dbReference>
<dbReference type="GO" id="GO:0022625">
    <property type="term" value="C:cytosolic large ribosomal subunit"/>
    <property type="evidence" value="ECO:0007669"/>
    <property type="project" value="InterPro"/>
</dbReference>
<protein>
    <recommendedName>
        <fullName evidence="9">Large ribosomal subunit protein uL29</fullName>
    </recommendedName>
    <alternativeName>
        <fullName evidence="10">60S ribosomal protein L35</fullName>
    </alternativeName>
</protein>
<dbReference type="NCBIfam" id="TIGR00012">
    <property type="entry name" value="L29"/>
    <property type="match status" value="1"/>
</dbReference>
<dbReference type="GO" id="GO:0006412">
    <property type="term" value="P:translation"/>
    <property type="evidence" value="ECO:0007669"/>
    <property type="project" value="InterPro"/>
</dbReference>
<proteinExistence type="inferred from homology"/>
<name>A0AAF3F295_9BILA</name>
<evidence type="ECO:0000259" key="12">
    <source>
        <dbReference type="PROSITE" id="PS50304"/>
    </source>
</evidence>
<reference evidence="14" key="1">
    <citation type="submission" date="2024-02" db="UniProtKB">
        <authorList>
            <consortium name="WormBaseParasite"/>
        </authorList>
    </citation>
    <scope>IDENTIFICATION</scope>
</reference>
<dbReference type="CDD" id="cd00427">
    <property type="entry name" value="Ribosomal_L29_HIP"/>
    <property type="match status" value="1"/>
</dbReference>
<accession>A0AAF3F295</accession>
<dbReference type="SMART" id="SM00333">
    <property type="entry name" value="TUDOR"/>
    <property type="match status" value="1"/>
</dbReference>
<evidence type="ECO:0000256" key="4">
    <source>
        <dbReference type="ARBA" id="ARBA00022664"/>
    </source>
</evidence>
<organism evidence="13 14">
    <name type="scientific">Mesorhabditis belari</name>
    <dbReference type="NCBI Taxonomy" id="2138241"/>
    <lineage>
        <taxon>Eukaryota</taxon>
        <taxon>Metazoa</taxon>
        <taxon>Ecdysozoa</taxon>
        <taxon>Nematoda</taxon>
        <taxon>Chromadorea</taxon>
        <taxon>Rhabditida</taxon>
        <taxon>Rhabditina</taxon>
        <taxon>Rhabditomorpha</taxon>
        <taxon>Rhabditoidea</taxon>
        <taxon>Rhabditidae</taxon>
        <taxon>Mesorhabditinae</taxon>
        <taxon>Mesorhabditis</taxon>
    </lineage>
</organism>
<dbReference type="Pfam" id="PF20635">
    <property type="entry name" value="SMN_YG-box"/>
    <property type="match status" value="1"/>
</dbReference>
<dbReference type="CDD" id="cd22852">
    <property type="entry name" value="SMN_C"/>
    <property type="match status" value="1"/>
</dbReference>
<keyword evidence="8" id="KW-0687">Ribonucleoprotein</keyword>
<comment type="subcellular location">
    <subcellularLocation>
        <location evidence="1">Nucleus</location>
        <location evidence="1">Cajal body</location>
    </subcellularLocation>
</comment>
<dbReference type="InterPro" id="IPR002999">
    <property type="entry name" value="Tudor"/>
</dbReference>
<keyword evidence="13" id="KW-1185">Reference proteome</keyword>
<dbReference type="GO" id="GO:0000463">
    <property type="term" value="P:maturation of LSU-rRNA from tricistronic rRNA transcript (SSU-rRNA, 5.8S rRNA, LSU-rRNA)"/>
    <property type="evidence" value="ECO:0007669"/>
    <property type="project" value="InterPro"/>
</dbReference>
<evidence type="ECO:0000256" key="5">
    <source>
        <dbReference type="ARBA" id="ARBA00022980"/>
    </source>
</evidence>
<evidence type="ECO:0000256" key="9">
    <source>
        <dbReference type="ARBA" id="ARBA00035204"/>
    </source>
</evidence>
<keyword evidence="4" id="KW-0507">mRNA processing</keyword>
<dbReference type="GO" id="GO:0015030">
    <property type="term" value="C:Cajal body"/>
    <property type="evidence" value="ECO:0007669"/>
    <property type="project" value="UniProtKB-SubCell"/>
</dbReference>
<dbReference type="Proteomes" id="UP000887575">
    <property type="component" value="Unassembled WGS sequence"/>
</dbReference>
<dbReference type="SUPFAM" id="SSF46561">
    <property type="entry name" value="Ribosomal protein L29 (L29p)"/>
    <property type="match status" value="1"/>
</dbReference>
<evidence type="ECO:0000256" key="8">
    <source>
        <dbReference type="ARBA" id="ARBA00023274"/>
    </source>
</evidence>
<feature type="domain" description="Tudor" evidence="12">
    <location>
        <begin position="55"/>
        <end position="115"/>
    </location>
</feature>
<dbReference type="AlphaFoldDB" id="A0AAF3F295"/>
<feature type="region of interest" description="Disordered" evidence="11">
    <location>
        <begin position="157"/>
        <end position="182"/>
    </location>
</feature>
<dbReference type="GO" id="GO:0003735">
    <property type="term" value="F:structural constituent of ribosome"/>
    <property type="evidence" value="ECO:0007669"/>
    <property type="project" value="InterPro"/>
</dbReference>
<dbReference type="PANTHER" id="PTHR45722">
    <property type="entry name" value="60S RIBOSOMAL PROTEIN L35"/>
    <property type="match status" value="1"/>
</dbReference>
<dbReference type="FunFam" id="6.10.250.3450:FF:000001">
    <property type="entry name" value="60S ribosomal protein L35"/>
    <property type="match status" value="1"/>
</dbReference>
<evidence type="ECO:0000256" key="1">
    <source>
        <dbReference type="ARBA" id="ARBA00004408"/>
    </source>
</evidence>
<evidence type="ECO:0000313" key="13">
    <source>
        <dbReference type="Proteomes" id="UP000887575"/>
    </source>
</evidence>
<dbReference type="WBParaSite" id="MBELARI_LOCUS20574">
    <property type="protein sequence ID" value="MBELARI_LOCUS20574"/>
    <property type="gene ID" value="MBELARI_LOCUS20574"/>
</dbReference>
<dbReference type="InterPro" id="IPR010304">
    <property type="entry name" value="SMN_Tudor"/>
</dbReference>